<dbReference type="Proteomes" id="UP000253951">
    <property type="component" value="Chromosome"/>
</dbReference>
<dbReference type="OrthoDB" id="9799921at2"/>
<dbReference type="NCBIfam" id="TIGR04274">
    <property type="entry name" value="hypoxanDNAglyco"/>
    <property type="match status" value="1"/>
</dbReference>
<dbReference type="CDD" id="cd10032">
    <property type="entry name" value="UDG-F6_HDG"/>
    <property type="match status" value="1"/>
</dbReference>
<feature type="domain" description="Uracil-DNA glycosylase-like" evidence="1">
    <location>
        <begin position="11"/>
        <end position="145"/>
    </location>
</feature>
<dbReference type="SUPFAM" id="SSF52141">
    <property type="entry name" value="Uracil-DNA glycosylase-like"/>
    <property type="match status" value="1"/>
</dbReference>
<keyword evidence="3" id="KW-1185">Reference proteome</keyword>
<evidence type="ECO:0000313" key="3">
    <source>
        <dbReference type="Proteomes" id="UP000253951"/>
    </source>
</evidence>
<evidence type="ECO:0000259" key="1">
    <source>
        <dbReference type="Pfam" id="PF03167"/>
    </source>
</evidence>
<dbReference type="InterPro" id="IPR036895">
    <property type="entry name" value="Uracil-DNA_glycosylase-like_sf"/>
</dbReference>
<dbReference type="EC" id="3.2.2.15" evidence="2"/>
<sequence>MKKAFLPIIYPDSSIIILGTMPGEKSLELQQYYGNRGNQFWKLLYTIFNQPFTTDYEKRKGLLKNYGIALWDVLQYCEREGSLDSKIKNEQPNDFNTFYKEFPNIKNVLFSSKNAAKYYNKYMTYEGGVSYDVLPSPSGANASMSFLQKLDIWEKKIIPLVGSNNDP</sequence>
<dbReference type="KEGG" id="fat:DVK85_10260"/>
<name>A0A345HDD6_9FLAO</name>
<dbReference type="InterPro" id="IPR026353">
    <property type="entry name" value="Hypoxan-DNA_Glyclase"/>
</dbReference>
<dbReference type="Gene3D" id="3.40.470.10">
    <property type="entry name" value="Uracil-DNA glycosylase-like domain"/>
    <property type="match status" value="1"/>
</dbReference>
<evidence type="ECO:0000313" key="2">
    <source>
        <dbReference type="EMBL" id="AXG74596.1"/>
    </source>
</evidence>
<reference evidence="2 3" key="1">
    <citation type="submission" date="2018-07" db="EMBL/GenBank/DDBJ databases">
        <title>Complete genome sequence of Flavobacterium arcticum type strain SM1502T.</title>
        <authorList>
            <person name="Li Y."/>
            <person name="Li D.-D."/>
        </authorList>
    </citation>
    <scope>NUCLEOTIDE SEQUENCE [LARGE SCALE GENOMIC DNA]</scope>
    <source>
        <strain evidence="2 3">SM1502</strain>
    </source>
</reference>
<dbReference type="GO" id="GO:0033958">
    <property type="term" value="F:DNA-deoxyinosine glycosylase activity"/>
    <property type="evidence" value="ECO:0007669"/>
    <property type="project" value="UniProtKB-EC"/>
</dbReference>
<organism evidence="2 3">
    <name type="scientific">Flavobacterium arcticum</name>
    <dbReference type="NCBI Taxonomy" id="1784713"/>
    <lineage>
        <taxon>Bacteria</taxon>
        <taxon>Pseudomonadati</taxon>
        <taxon>Bacteroidota</taxon>
        <taxon>Flavobacteriia</taxon>
        <taxon>Flavobacteriales</taxon>
        <taxon>Flavobacteriaceae</taxon>
        <taxon>Flavobacterium</taxon>
    </lineage>
</organism>
<dbReference type="Pfam" id="PF03167">
    <property type="entry name" value="UDG"/>
    <property type="match status" value="1"/>
</dbReference>
<dbReference type="InterPro" id="IPR005122">
    <property type="entry name" value="Uracil-DNA_glycosylase-like"/>
</dbReference>
<dbReference type="RefSeq" id="WP_114678354.1">
    <property type="nucleotide sequence ID" value="NZ_CP031188.1"/>
</dbReference>
<accession>A0A345HDD6</accession>
<dbReference type="EMBL" id="CP031188">
    <property type="protein sequence ID" value="AXG74596.1"/>
    <property type="molecule type" value="Genomic_DNA"/>
</dbReference>
<dbReference type="AlphaFoldDB" id="A0A345HDD6"/>
<proteinExistence type="predicted"/>
<gene>
    <name evidence="2" type="ORF">DVK85_10260</name>
</gene>
<keyword evidence="2" id="KW-0326">Glycosidase</keyword>
<protein>
    <submittedName>
        <fullName evidence="2">DNA-deoxyinosine glycosylase</fullName>
        <ecNumber evidence="2">3.2.2.15</ecNumber>
    </submittedName>
</protein>
<keyword evidence="2" id="KW-0378">Hydrolase</keyword>